<dbReference type="RefSeq" id="WP_134754995.1">
    <property type="nucleotide sequence ID" value="NZ_CP038150.1"/>
</dbReference>
<accession>A0A4P7CXD8</accession>
<gene>
    <name evidence="2" type="ORF">E1956_26985</name>
</gene>
<organism evidence="2 3">
    <name type="scientific">Paraburkholderia pallida</name>
    <dbReference type="NCBI Taxonomy" id="2547399"/>
    <lineage>
        <taxon>Bacteria</taxon>
        <taxon>Pseudomonadati</taxon>
        <taxon>Pseudomonadota</taxon>
        <taxon>Betaproteobacteria</taxon>
        <taxon>Burkholderiales</taxon>
        <taxon>Burkholderiaceae</taxon>
        <taxon>Paraburkholderia</taxon>
    </lineage>
</organism>
<dbReference type="OrthoDB" id="9924893at2"/>
<name>A0A4P7CXD8_9BURK</name>
<protein>
    <submittedName>
        <fullName evidence="2">Uncharacterized protein</fullName>
    </submittedName>
</protein>
<evidence type="ECO:0000313" key="2">
    <source>
        <dbReference type="EMBL" id="QBR00899.1"/>
    </source>
</evidence>
<feature type="region of interest" description="Disordered" evidence="1">
    <location>
        <begin position="1"/>
        <end position="20"/>
    </location>
</feature>
<dbReference type="EMBL" id="CP038150">
    <property type="protein sequence ID" value="QBR00899.1"/>
    <property type="molecule type" value="Genomic_DNA"/>
</dbReference>
<proteinExistence type="predicted"/>
<evidence type="ECO:0000313" key="3">
    <source>
        <dbReference type="Proteomes" id="UP000295727"/>
    </source>
</evidence>
<evidence type="ECO:0000256" key="1">
    <source>
        <dbReference type="SAM" id="MobiDB-lite"/>
    </source>
</evidence>
<dbReference type="AlphaFoldDB" id="A0A4P7CXD8"/>
<keyword evidence="3" id="KW-1185">Reference proteome</keyword>
<dbReference type="KEGG" id="ppai:E1956_26985"/>
<dbReference type="Proteomes" id="UP000295727">
    <property type="component" value="Chromosome 3"/>
</dbReference>
<reference evidence="2 3" key="1">
    <citation type="submission" date="2019-03" db="EMBL/GenBank/DDBJ databases">
        <title>Paraburkholderia sp. 7MH5, isolated from subtropical forest soil.</title>
        <authorList>
            <person name="Gao Z.-H."/>
            <person name="Qiu L.-H."/>
        </authorList>
    </citation>
    <scope>NUCLEOTIDE SEQUENCE [LARGE SCALE GENOMIC DNA]</scope>
    <source>
        <strain evidence="2 3">7MH5</strain>
    </source>
</reference>
<sequence length="79" mass="9050">MSLLPEAPSRQRIPVSRRSKAITRARAEAGADPLTHEEYRLAAEWLDHLWNQAPSEQKSRLMTHLLVLVDEFEMLRGAT</sequence>